<dbReference type="STRING" id="258594.RPA4047"/>
<dbReference type="RefSeq" id="WP_011159582.1">
    <property type="nucleotide sequence ID" value="NZ_CP116810.1"/>
</dbReference>
<dbReference type="SFLD" id="SFLDG01129">
    <property type="entry name" value="C1.5:_HAD__Beta-PGM__Phosphata"/>
    <property type="match status" value="1"/>
</dbReference>
<gene>
    <name evidence="1" type="ordered locus">RPA4047</name>
    <name evidence="2" type="ORF">TX73_020965</name>
</gene>
<dbReference type="SFLD" id="SFLDS00003">
    <property type="entry name" value="Haloacid_Dehalogenase"/>
    <property type="match status" value="1"/>
</dbReference>
<dbReference type="eggNOG" id="COG1011">
    <property type="taxonomic scope" value="Bacteria"/>
</dbReference>
<proteinExistence type="predicted"/>
<dbReference type="Pfam" id="PF00702">
    <property type="entry name" value="Hydrolase"/>
    <property type="match status" value="1"/>
</dbReference>
<dbReference type="InterPro" id="IPR006439">
    <property type="entry name" value="HAD-SF_hydro_IA"/>
</dbReference>
<dbReference type="InterPro" id="IPR023214">
    <property type="entry name" value="HAD_sf"/>
</dbReference>
<evidence type="ECO:0000313" key="1">
    <source>
        <dbReference type="EMBL" id="CAE29488.1"/>
    </source>
</evidence>
<reference evidence="2" key="1">
    <citation type="submission" date="2003-07" db="EMBL/GenBank/DDBJ databases">
        <authorList>
            <consortium name="Rhodopseudomonas genome consortium"/>
            <person name="Larimer F."/>
            <person name="Harwood C."/>
        </authorList>
    </citation>
    <scope>NUCLEOTIDE SEQUENCE</scope>
    <source>
        <strain evidence="2">CGA009</strain>
    </source>
</reference>
<keyword evidence="3" id="KW-1185">Reference proteome</keyword>
<dbReference type="PhylomeDB" id="Q6N2K3"/>
<dbReference type="GO" id="GO:0016787">
    <property type="term" value="F:hydrolase activity"/>
    <property type="evidence" value="ECO:0007669"/>
    <property type="project" value="UniProtKB-KW"/>
</dbReference>
<accession>Q6N2K3</accession>
<dbReference type="PANTHER" id="PTHR43611">
    <property type="entry name" value="ALPHA-D-GLUCOSE 1-PHOSPHATE PHOSPHATASE"/>
    <property type="match status" value="1"/>
</dbReference>
<evidence type="ECO:0000313" key="2">
    <source>
        <dbReference type="EMBL" id="WCL94233.1"/>
    </source>
</evidence>
<reference evidence="2" key="3">
    <citation type="submission" date="2022-12" db="EMBL/GenBank/DDBJ databases">
        <title>Complete genome sequence of Rhodopseudomonas palustris CGA0092 and corrections to the R. palustris CGA009 genome sequence.</title>
        <authorList>
            <person name="Mazny B.R."/>
            <person name="Sheff O.F."/>
            <person name="LaSarre B."/>
            <person name="McKinlay A."/>
            <person name="McKinlay J.B."/>
        </authorList>
    </citation>
    <scope>NUCLEOTIDE SEQUENCE</scope>
    <source>
        <strain evidence="2">CGA009</strain>
    </source>
</reference>
<dbReference type="HOGENOM" id="CLU_045011_9_1_5"/>
<protein>
    <submittedName>
        <fullName evidence="2">HAD family phosphatase</fullName>
    </submittedName>
    <submittedName>
        <fullName evidence="1">Haloacid dehalogenase-like hydrolase</fullName>
    </submittedName>
</protein>
<dbReference type="DNASU" id="2689683"/>
<dbReference type="AlphaFoldDB" id="Q6N2K3"/>
<reference evidence="1 3" key="2">
    <citation type="journal article" date="2004" name="Nat. Biotechnol.">
        <title>Complete genome sequence of the metabolically versatile photosynthetic bacterium Rhodopseudomonas palustris.</title>
        <authorList>
            <person name="Larimer F.W."/>
            <person name="Chain P."/>
            <person name="Hauser L."/>
            <person name="Lamerdin J."/>
            <person name="Malfatti S."/>
            <person name="Do L."/>
            <person name="Land M.L."/>
            <person name="Pelletier D.A."/>
            <person name="Beatty J.T."/>
            <person name="Lang A.S."/>
            <person name="Tabita F.R."/>
            <person name="Gibson J.L."/>
            <person name="Hanson T.E."/>
            <person name="Bobst C."/>
            <person name="Torres J.L."/>
            <person name="Peres C."/>
            <person name="Harrison F.H."/>
            <person name="Gibson J."/>
            <person name="Harwood C.S."/>
        </authorList>
    </citation>
    <scope>NUCLEOTIDE SEQUENCE [LARGE SCALE GENOMIC DNA]</scope>
    <source>
        <strain evidence="3">ATCC BAA-98 / CGA009</strain>
        <strain evidence="1">CGA009</strain>
    </source>
</reference>
<dbReference type="GeneID" id="66895165"/>
<dbReference type="KEGG" id="rpa:TX73_020965"/>
<organism evidence="1">
    <name type="scientific">Rhodopseudomonas palustris (strain ATCC BAA-98 / CGA009)</name>
    <dbReference type="NCBI Taxonomy" id="258594"/>
    <lineage>
        <taxon>Bacteria</taxon>
        <taxon>Pseudomonadati</taxon>
        <taxon>Pseudomonadota</taxon>
        <taxon>Alphaproteobacteria</taxon>
        <taxon>Hyphomicrobiales</taxon>
        <taxon>Nitrobacteraceae</taxon>
        <taxon>Rhodopseudomonas</taxon>
    </lineage>
</organism>
<dbReference type="NCBIfam" id="TIGR01509">
    <property type="entry name" value="HAD-SF-IA-v3"/>
    <property type="match status" value="1"/>
</dbReference>
<dbReference type="EMBL" id="BX572606">
    <property type="protein sequence ID" value="CAE29488.1"/>
    <property type="molecule type" value="Genomic_DNA"/>
</dbReference>
<evidence type="ECO:0000313" key="3">
    <source>
        <dbReference type="Proteomes" id="UP000001426"/>
    </source>
</evidence>
<sequence length="222" mass="25083">MSGDLVSLKVVVFDIGNVLLRWDPRLLYRKIFSEENQMEWFLSQVCSEAFNRKLDGGAPFAAAIEALVAQFPDFSKEIRAYDERWLETTSGPIPETFAILEELVAEGVPLYAITNFSYEKFEVARCAFELFDRFDGIVVSGAEGVVKPEAPIYRLLLDRYGLDASDCLFIDDSAANVDGARAVGMQGYHYRDPISLRWKLTECGLLCRKSDLNDKGQVLEKR</sequence>
<dbReference type="Gene3D" id="3.40.50.1000">
    <property type="entry name" value="HAD superfamily/HAD-like"/>
    <property type="match status" value="1"/>
</dbReference>
<dbReference type="CDD" id="cd02603">
    <property type="entry name" value="HAD_sEH-N_like"/>
    <property type="match status" value="1"/>
</dbReference>
<dbReference type="SUPFAM" id="SSF56784">
    <property type="entry name" value="HAD-like"/>
    <property type="match status" value="1"/>
</dbReference>
<dbReference type="InterPro" id="IPR036412">
    <property type="entry name" value="HAD-like_sf"/>
</dbReference>
<keyword evidence="1" id="KW-0378">Hydrolase</keyword>
<name>Q6N2K3_RHOPA</name>
<dbReference type="Proteomes" id="UP000001426">
    <property type="component" value="Chromosome"/>
</dbReference>
<dbReference type="SMR" id="Q6N2K3"/>
<dbReference type="EMBL" id="CP116810">
    <property type="protein sequence ID" value="WCL94233.1"/>
    <property type="molecule type" value="Genomic_DNA"/>
</dbReference>
<dbReference type="PANTHER" id="PTHR43611:SF3">
    <property type="entry name" value="FLAVIN MONONUCLEOTIDE HYDROLASE 1, CHLOROPLATIC"/>
    <property type="match status" value="1"/>
</dbReference>